<sequence length="65" mass="7149">MHNCLVWCSIPIHALTVVLGADLGRRGRLRRELLVTDCPKGRRVIARLGTGVAGSKSLARVREGW</sequence>
<comment type="caution">
    <text evidence="1">The sequence shown here is derived from an EMBL/GenBank/DDBJ whole genome shotgun (WGS) entry which is preliminary data.</text>
</comment>
<evidence type="ECO:0000313" key="2">
    <source>
        <dbReference type="Proteomes" id="UP000704762"/>
    </source>
</evidence>
<evidence type="ECO:0000313" key="1">
    <source>
        <dbReference type="EMBL" id="MBM7797732.1"/>
    </source>
</evidence>
<dbReference type="Proteomes" id="UP000704762">
    <property type="component" value="Unassembled WGS sequence"/>
</dbReference>
<keyword evidence="2" id="KW-1185">Reference proteome</keyword>
<evidence type="ECO:0008006" key="3">
    <source>
        <dbReference type="Google" id="ProtNLM"/>
    </source>
</evidence>
<gene>
    <name evidence="1" type="ORF">JOE57_000653</name>
</gene>
<proteinExistence type="predicted"/>
<organism evidence="1 2">
    <name type="scientific">Microlunatus panaciterrae</name>
    <dbReference type="NCBI Taxonomy" id="400768"/>
    <lineage>
        <taxon>Bacteria</taxon>
        <taxon>Bacillati</taxon>
        <taxon>Actinomycetota</taxon>
        <taxon>Actinomycetes</taxon>
        <taxon>Propionibacteriales</taxon>
        <taxon>Propionibacteriaceae</taxon>
        <taxon>Microlunatus</taxon>
    </lineage>
</organism>
<accession>A0ABS2RFJ1</accession>
<name>A0ABS2RFJ1_9ACTN</name>
<protein>
    <recommendedName>
        <fullName evidence="3">Secreted protein</fullName>
    </recommendedName>
</protein>
<reference evidence="1 2" key="1">
    <citation type="submission" date="2021-01" db="EMBL/GenBank/DDBJ databases">
        <title>Sequencing the genomes of 1000 actinobacteria strains.</title>
        <authorList>
            <person name="Klenk H.-P."/>
        </authorList>
    </citation>
    <scope>NUCLEOTIDE SEQUENCE [LARGE SCALE GENOMIC DNA]</scope>
    <source>
        <strain evidence="1 2">DSM 18662</strain>
    </source>
</reference>
<dbReference type="EMBL" id="JAFBCF010000001">
    <property type="protein sequence ID" value="MBM7797732.1"/>
    <property type="molecule type" value="Genomic_DNA"/>
</dbReference>